<dbReference type="EMBL" id="JASCZI010272417">
    <property type="protein sequence ID" value="MED6222128.1"/>
    <property type="molecule type" value="Genomic_DNA"/>
</dbReference>
<dbReference type="PANTHER" id="PTHR33463:SF145">
    <property type="entry name" value="NB-ARC DOMAIN-CONTAINING PROTEIN"/>
    <property type="match status" value="1"/>
</dbReference>
<dbReference type="SUPFAM" id="SSF52047">
    <property type="entry name" value="RNI-like"/>
    <property type="match status" value="1"/>
</dbReference>
<dbReference type="Gene3D" id="3.80.10.10">
    <property type="entry name" value="Ribonuclease Inhibitor"/>
    <property type="match status" value="3"/>
</dbReference>
<dbReference type="InterPro" id="IPR057135">
    <property type="entry name" value="At4g27190-like_LRR"/>
</dbReference>
<keyword evidence="4" id="KW-1185">Reference proteome</keyword>
<reference evidence="3 4" key="1">
    <citation type="journal article" date="2023" name="Plants (Basel)">
        <title>Bridging the Gap: Combining Genomics and Transcriptomics Approaches to Understand Stylosanthes scabra, an Orphan Legume from the Brazilian Caatinga.</title>
        <authorList>
            <person name="Ferreira-Neto J.R.C."/>
            <person name="da Silva M.D."/>
            <person name="Binneck E."/>
            <person name="de Melo N.F."/>
            <person name="da Silva R.H."/>
            <person name="de Melo A.L.T.M."/>
            <person name="Pandolfi V."/>
            <person name="Bustamante F.O."/>
            <person name="Brasileiro-Vidal A.C."/>
            <person name="Benko-Iseppon A.M."/>
        </authorList>
    </citation>
    <scope>NUCLEOTIDE SEQUENCE [LARGE SCALE GENOMIC DNA]</scope>
    <source>
        <tissue evidence="3">Leaves</tissue>
    </source>
</reference>
<evidence type="ECO:0000313" key="3">
    <source>
        <dbReference type="EMBL" id="MED6222128.1"/>
    </source>
</evidence>
<accession>A0ABU6ZJJ3</accession>
<organism evidence="3 4">
    <name type="scientific">Stylosanthes scabra</name>
    <dbReference type="NCBI Taxonomy" id="79078"/>
    <lineage>
        <taxon>Eukaryota</taxon>
        <taxon>Viridiplantae</taxon>
        <taxon>Streptophyta</taxon>
        <taxon>Embryophyta</taxon>
        <taxon>Tracheophyta</taxon>
        <taxon>Spermatophyta</taxon>
        <taxon>Magnoliopsida</taxon>
        <taxon>eudicotyledons</taxon>
        <taxon>Gunneridae</taxon>
        <taxon>Pentapetalae</taxon>
        <taxon>rosids</taxon>
        <taxon>fabids</taxon>
        <taxon>Fabales</taxon>
        <taxon>Fabaceae</taxon>
        <taxon>Papilionoideae</taxon>
        <taxon>50 kb inversion clade</taxon>
        <taxon>dalbergioids sensu lato</taxon>
        <taxon>Dalbergieae</taxon>
        <taxon>Pterocarpus clade</taxon>
        <taxon>Stylosanthes</taxon>
    </lineage>
</organism>
<gene>
    <name evidence="3" type="ORF">PIB30_118545</name>
</gene>
<proteinExistence type="predicted"/>
<dbReference type="Proteomes" id="UP001341840">
    <property type="component" value="Unassembled WGS sequence"/>
</dbReference>
<evidence type="ECO:0000313" key="4">
    <source>
        <dbReference type="Proteomes" id="UP001341840"/>
    </source>
</evidence>
<evidence type="ECO:0000256" key="1">
    <source>
        <dbReference type="ARBA" id="ARBA00022821"/>
    </source>
</evidence>
<protein>
    <recommendedName>
        <fullName evidence="2">Disease resistance protein At4g27190-like leucine-rich repeats domain-containing protein</fullName>
    </recommendedName>
</protein>
<comment type="caution">
    <text evidence="3">The sequence shown here is derived from an EMBL/GenBank/DDBJ whole genome shotgun (WGS) entry which is preliminary data.</text>
</comment>
<evidence type="ECO:0000259" key="2">
    <source>
        <dbReference type="Pfam" id="PF23247"/>
    </source>
</evidence>
<keyword evidence="1" id="KW-0611">Plant defense</keyword>
<dbReference type="PANTHER" id="PTHR33463">
    <property type="entry name" value="NB-ARC DOMAIN-CONTAINING PROTEIN-RELATED"/>
    <property type="match status" value="1"/>
</dbReference>
<dbReference type="InterPro" id="IPR050905">
    <property type="entry name" value="Plant_NBS-LRR"/>
</dbReference>
<dbReference type="Pfam" id="PF23247">
    <property type="entry name" value="LRR_RPS2"/>
    <property type="match status" value="2"/>
</dbReference>
<name>A0ABU6ZJJ3_9FABA</name>
<dbReference type="InterPro" id="IPR032675">
    <property type="entry name" value="LRR_dom_sf"/>
</dbReference>
<feature type="domain" description="Disease resistance protein At4g27190-like leucine-rich repeats" evidence="2">
    <location>
        <begin position="130"/>
        <end position="279"/>
    </location>
</feature>
<feature type="domain" description="Disease resistance protein At4g27190-like leucine-rich repeats" evidence="2">
    <location>
        <begin position="483"/>
        <end position="597"/>
    </location>
</feature>
<dbReference type="SUPFAM" id="SSF52058">
    <property type="entry name" value="L domain-like"/>
    <property type="match status" value="1"/>
</dbReference>
<sequence>MPLVPQFMEQQARIISDIEFDSTEDEQSATTSFSLFDENVKIPNLEILDLSSTRIHKIWSDQPSSNWFQNLIKLTLSNCDNLTYLCSLSVILCLNKLKSISIRGCSRMEKLFIIEGTKNEYSKACIFPKLEQIELSGMNMLKDIWPSEDEVSADSFPSLISLSIINCNKIEKIFPDHIRCWYLSLKSLLVYSCKLVEFIFENRCLQQENDTKSASLEVIYLSNLPNLKQLWSVDPKGVVNFTNLQSMEVYSCDRLSNVLPASIATDLLKLESCSIHWCKNLEEIIAWDTESETSNEELKLMFPEVISLSLYYLPSIRYFYKGRYIVECPRLKQLTVIQCPNMEIFTTESADEERRVPLSTKKVMSQLEYLNIDTEGVQWLVSNKGKYHLNSLTHLHFESWEILGETLYCFLHTIPNLQVLNMSPSWIIQEFVPSGNTAQKQRLGTVLLLKEFTLYDSGMEDIGFERDPALQISLCRLVLNGCWNLSRLASSSVSFAHLTYLEVTQCHGLKTLLTCSTAKSLVQLTTLKVSYCSRLNEIIAKDLENNKEIKIVFAKLIIIEFETLKDLKSFCSNGNCEFSVPLLEKLILSDCPNMKTFTTKHIIAPKLRSVVAKKIYYEEEKEYLER</sequence>